<feature type="transmembrane region" description="Helical" evidence="8">
    <location>
        <begin position="225"/>
        <end position="247"/>
    </location>
</feature>
<feature type="transmembrane region" description="Helical" evidence="8">
    <location>
        <begin position="138"/>
        <end position="160"/>
    </location>
</feature>
<comment type="subcellular location">
    <subcellularLocation>
        <location evidence="1">Cell membrane</location>
        <topology evidence="1">Multi-pass membrane protein</topology>
    </subcellularLocation>
</comment>
<feature type="transmembrane region" description="Helical" evidence="8">
    <location>
        <begin position="268"/>
        <end position="293"/>
    </location>
</feature>
<evidence type="ECO:0000259" key="9">
    <source>
        <dbReference type="PROSITE" id="PS50850"/>
    </source>
</evidence>
<dbReference type="PANTHER" id="PTHR42718">
    <property type="entry name" value="MAJOR FACILITATOR SUPERFAMILY MULTIDRUG TRANSPORTER MFSC"/>
    <property type="match status" value="1"/>
</dbReference>
<dbReference type="RefSeq" id="WP_085052231.1">
    <property type="nucleotide sequence ID" value="NZ_LNQR01000058.1"/>
</dbReference>
<dbReference type="Proteomes" id="UP000060487">
    <property type="component" value="Unassembled WGS sequence"/>
</dbReference>
<feature type="transmembrane region" description="Helical" evidence="8">
    <location>
        <begin position="52"/>
        <end position="68"/>
    </location>
</feature>
<dbReference type="NCBIfam" id="TIGR00711">
    <property type="entry name" value="efflux_EmrB"/>
    <property type="match status" value="1"/>
</dbReference>
<evidence type="ECO:0000256" key="6">
    <source>
        <dbReference type="ARBA" id="ARBA00022989"/>
    </source>
</evidence>
<dbReference type="CDD" id="cd17321">
    <property type="entry name" value="MFS_MMR_MDR_like"/>
    <property type="match status" value="1"/>
</dbReference>
<feature type="transmembrane region" description="Helical" evidence="8">
    <location>
        <begin position="329"/>
        <end position="351"/>
    </location>
</feature>
<keyword evidence="5 8" id="KW-0812">Transmembrane</keyword>
<dbReference type="InterPro" id="IPR036259">
    <property type="entry name" value="MFS_trans_sf"/>
</dbReference>
<sequence length="470" mass="50619">MTDKITDKKKQWLVVFSLSIGILMASLDFSIVNVSLPTITGYFGTNTDTASWVVLSYFLANMGLTLVVGRVGDIWGFKKIYVWGMALFTLSSFMCGASQSIEMLIISRVMQGIGGAMFSTLVLAMISAYLPAEFRGKYIGIVSMCKSLGVMMGPGIGALITSYVSWKWVFFVNIPFGIAAFASAAVLLRQDTAKKAHAKFRIGEALLLIVSLTIFFYITSSGETLGWLSPLVLTLLVSSGFGIVMFVRTELKIDSPLINLSLLKISGLSMGLIANTLRFVIIFGMNFLLPFYFEIGLNISLKVSGLLLMIPSGLMVVMSPFTGRLSDRVGAQMLCILGMALSVVCFIMLTLGGSQAALWYVVMSMVVLGLSSGFFSSPNDVLIMSHAPKGMEGLVSSLNIMANRVGGTIGIIVFQNVVSLSMPQGMDIRPGVPQAVLHRAFENSFIAAAVLSAIVIVFSFLAKDAKKNAV</sequence>
<feature type="domain" description="Major facilitator superfamily (MFS) profile" evidence="9">
    <location>
        <begin position="14"/>
        <end position="467"/>
    </location>
</feature>
<feature type="transmembrane region" description="Helical" evidence="8">
    <location>
        <begin position="200"/>
        <end position="219"/>
    </location>
</feature>
<keyword evidence="3" id="KW-0813">Transport</keyword>
<gene>
    <name evidence="10" type="ORF">ASN18_1611</name>
</gene>
<keyword evidence="7 8" id="KW-0472">Membrane</keyword>
<evidence type="ECO:0000256" key="5">
    <source>
        <dbReference type="ARBA" id="ARBA00022692"/>
    </source>
</evidence>
<dbReference type="InterPro" id="IPR011701">
    <property type="entry name" value="MFS"/>
</dbReference>
<comment type="similarity">
    <text evidence="2">Belongs to the major facilitator superfamily. EmrB family.</text>
</comment>
<keyword evidence="4" id="KW-1003">Cell membrane</keyword>
<proteinExistence type="inferred from homology"/>
<evidence type="ECO:0000256" key="1">
    <source>
        <dbReference type="ARBA" id="ARBA00004651"/>
    </source>
</evidence>
<evidence type="ECO:0000256" key="4">
    <source>
        <dbReference type="ARBA" id="ARBA00022475"/>
    </source>
</evidence>
<evidence type="ECO:0000313" key="11">
    <source>
        <dbReference type="Proteomes" id="UP000060487"/>
    </source>
</evidence>
<keyword evidence="11" id="KW-1185">Reference proteome</keyword>
<keyword evidence="6 8" id="KW-1133">Transmembrane helix</keyword>
<dbReference type="InterPro" id="IPR020846">
    <property type="entry name" value="MFS_dom"/>
</dbReference>
<accession>A0ABR5SFF9</accession>
<dbReference type="PRINTS" id="PR01036">
    <property type="entry name" value="TCRTETB"/>
</dbReference>
<feature type="transmembrane region" description="Helical" evidence="8">
    <location>
        <begin position="113"/>
        <end position="131"/>
    </location>
</feature>
<dbReference type="Gene3D" id="1.20.1720.10">
    <property type="entry name" value="Multidrug resistance protein D"/>
    <property type="match status" value="1"/>
</dbReference>
<evidence type="ECO:0000256" key="3">
    <source>
        <dbReference type="ARBA" id="ARBA00022448"/>
    </source>
</evidence>
<feature type="transmembrane region" description="Helical" evidence="8">
    <location>
        <begin position="299"/>
        <end position="317"/>
    </location>
</feature>
<name>A0ABR5SFF9_9BACT</name>
<evidence type="ECO:0000256" key="2">
    <source>
        <dbReference type="ARBA" id="ARBA00008537"/>
    </source>
</evidence>
<dbReference type="PANTHER" id="PTHR42718:SF9">
    <property type="entry name" value="MAJOR FACILITATOR SUPERFAMILY MULTIDRUG TRANSPORTER MFSC"/>
    <property type="match status" value="1"/>
</dbReference>
<dbReference type="Pfam" id="PF07690">
    <property type="entry name" value="MFS_1"/>
    <property type="match status" value="1"/>
</dbReference>
<protein>
    <submittedName>
        <fullName evidence="10">Multidrug MFS transporter</fullName>
    </submittedName>
</protein>
<dbReference type="EMBL" id="LNQR01000058">
    <property type="protein sequence ID" value="KWT85901.1"/>
    <property type="molecule type" value="Genomic_DNA"/>
</dbReference>
<comment type="caution">
    <text evidence="10">The sequence shown here is derived from an EMBL/GenBank/DDBJ whole genome shotgun (WGS) entry which is preliminary data.</text>
</comment>
<evidence type="ECO:0000313" key="10">
    <source>
        <dbReference type="EMBL" id="KWT85901.1"/>
    </source>
</evidence>
<dbReference type="InterPro" id="IPR004638">
    <property type="entry name" value="EmrB-like"/>
</dbReference>
<feature type="transmembrane region" description="Helical" evidence="8">
    <location>
        <begin position="440"/>
        <end position="462"/>
    </location>
</feature>
<feature type="transmembrane region" description="Helical" evidence="8">
    <location>
        <begin position="357"/>
        <end position="377"/>
    </location>
</feature>
<evidence type="ECO:0000256" key="8">
    <source>
        <dbReference type="SAM" id="Phobius"/>
    </source>
</evidence>
<feature type="transmembrane region" description="Helical" evidence="8">
    <location>
        <begin position="166"/>
        <end position="188"/>
    </location>
</feature>
<dbReference type="SUPFAM" id="SSF103473">
    <property type="entry name" value="MFS general substrate transporter"/>
    <property type="match status" value="1"/>
</dbReference>
<dbReference type="PROSITE" id="PS50850">
    <property type="entry name" value="MFS"/>
    <property type="match status" value="1"/>
</dbReference>
<organism evidence="10 11">
    <name type="scientific">Candidatus Magnetominusculus xianensis</name>
    <dbReference type="NCBI Taxonomy" id="1748249"/>
    <lineage>
        <taxon>Bacteria</taxon>
        <taxon>Pseudomonadati</taxon>
        <taxon>Nitrospirota</taxon>
        <taxon>Nitrospiria</taxon>
        <taxon>Nitrospirales</taxon>
        <taxon>Nitrospiraceae</taxon>
        <taxon>Candidatus Magnetominusculus</taxon>
    </lineage>
</organism>
<evidence type="ECO:0000256" key="7">
    <source>
        <dbReference type="ARBA" id="ARBA00023136"/>
    </source>
</evidence>
<reference evidence="10 11" key="1">
    <citation type="submission" date="2015-11" db="EMBL/GenBank/DDBJ databases">
        <authorList>
            <person name="Lin W."/>
        </authorList>
    </citation>
    <scope>NUCLEOTIDE SEQUENCE [LARGE SCALE GENOMIC DNA]</scope>
    <source>
        <strain evidence="10 11">HCH-1</strain>
    </source>
</reference>
<feature type="transmembrane region" description="Helical" evidence="8">
    <location>
        <begin position="398"/>
        <end position="420"/>
    </location>
</feature>
<dbReference type="Gene3D" id="1.20.1250.20">
    <property type="entry name" value="MFS general substrate transporter like domains"/>
    <property type="match status" value="1"/>
</dbReference>
<feature type="transmembrane region" description="Helical" evidence="8">
    <location>
        <begin position="80"/>
        <end position="101"/>
    </location>
</feature>
<feature type="transmembrane region" description="Helical" evidence="8">
    <location>
        <begin position="12"/>
        <end position="32"/>
    </location>
</feature>